<dbReference type="EC" id="2.1.1.104" evidence="4"/>
<keyword evidence="1 4" id="KW-0489">Methyltransferase</keyword>
<dbReference type="PANTHER" id="PTHR43167:SF1">
    <property type="entry name" value="PUTATIVE (AFU_ORTHOLOGUE AFUA_6G01830)-RELATED"/>
    <property type="match status" value="1"/>
</dbReference>
<keyword evidence="3" id="KW-0949">S-adenosyl-L-methionine</keyword>
<dbReference type="GO" id="GO:0032259">
    <property type="term" value="P:methylation"/>
    <property type="evidence" value="ECO:0007669"/>
    <property type="project" value="UniProtKB-KW"/>
</dbReference>
<protein>
    <submittedName>
        <fullName evidence="4">Caffeoyl-CoA O-methyltransferase</fullName>
        <ecNumber evidence="4">2.1.1.104</ecNumber>
    </submittedName>
</protein>
<organism evidence="4">
    <name type="scientific">uncultured Candidatus Melainabacteria bacterium</name>
    <dbReference type="NCBI Taxonomy" id="2682970"/>
    <lineage>
        <taxon>Bacteria</taxon>
        <taxon>Bacillati</taxon>
        <taxon>Candidatus Melainabacteria</taxon>
        <taxon>environmental samples</taxon>
    </lineage>
</organism>
<evidence type="ECO:0000256" key="2">
    <source>
        <dbReference type="ARBA" id="ARBA00022679"/>
    </source>
</evidence>
<proteinExistence type="predicted"/>
<dbReference type="InterPro" id="IPR002935">
    <property type="entry name" value="SAM_O-MeTrfase"/>
</dbReference>
<gene>
    <name evidence="4" type="ORF">Melaina855_2470</name>
</gene>
<dbReference type="InterPro" id="IPR029063">
    <property type="entry name" value="SAM-dependent_MTases_sf"/>
</dbReference>
<dbReference type="GO" id="GO:0042409">
    <property type="term" value="F:caffeoyl-CoA O-methyltransferase activity"/>
    <property type="evidence" value="ECO:0007669"/>
    <property type="project" value="UniProtKB-EC"/>
</dbReference>
<evidence type="ECO:0000256" key="3">
    <source>
        <dbReference type="ARBA" id="ARBA00022691"/>
    </source>
</evidence>
<reference evidence="4" key="1">
    <citation type="journal article" date="2020" name="J. ISSAAS">
        <title>Lactobacilli and other gastrointestinal microbiota of Peromyscus leucopus, reservoir host for agents of Lyme disease and other zoonoses in North America.</title>
        <authorList>
            <person name="Milovic A."/>
            <person name="Bassam K."/>
            <person name="Shao H."/>
            <person name="Chatzistamou I."/>
            <person name="Tufts D.M."/>
            <person name="Diuk-Wasser M."/>
            <person name="Barbour A.G."/>
        </authorList>
    </citation>
    <scope>NUCLEOTIDE SEQUENCE</scope>
    <source>
        <strain evidence="4">LL20</strain>
    </source>
</reference>
<accession>A0A650EJF5</accession>
<dbReference type="Pfam" id="PF01596">
    <property type="entry name" value="Methyltransf_3"/>
    <property type="match status" value="1"/>
</dbReference>
<evidence type="ECO:0000256" key="1">
    <source>
        <dbReference type="ARBA" id="ARBA00022603"/>
    </source>
</evidence>
<dbReference type="AlphaFoldDB" id="A0A650EJF5"/>
<dbReference type="Gene3D" id="3.40.50.150">
    <property type="entry name" value="Vaccinia Virus protein VP39"/>
    <property type="match status" value="1"/>
</dbReference>
<dbReference type="SUPFAM" id="SSF53335">
    <property type="entry name" value="S-adenosyl-L-methionine-dependent methyltransferases"/>
    <property type="match status" value="1"/>
</dbReference>
<keyword evidence="2 4" id="KW-0808">Transferase</keyword>
<dbReference type="PROSITE" id="PS51682">
    <property type="entry name" value="SAM_OMT_I"/>
    <property type="match status" value="1"/>
</dbReference>
<dbReference type="CDD" id="cd02440">
    <property type="entry name" value="AdoMet_MTases"/>
    <property type="match status" value="1"/>
</dbReference>
<evidence type="ECO:0000313" key="4">
    <source>
        <dbReference type="EMBL" id="QGT49860.1"/>
    </source>
</evidence>
<sequence>MIENFDNTTQEILKDLEKTQKEFWNISRTTAEFLYNLVVDSKSQSIIEVGTSNGYSGIWLGKALKKTGGKLTTIEFYDKRLDIAKENFEKCGIADIIDTKKGDAATILEYLPEDFEVDFAFIDANKAQYIKFFHLIAPHLKVGGYIACDNVLSHAAKVQTFIDDINANPDYENVVLPLPAGLSLAKKLR</sequence>
<dbReference type="EMBL" id="MN577570">
    <property type="protein sequence ID" value="QGT49860.1"/>
    <property type="molecule type" value="Genomic_DNA"/>
</dbReference>
<name>A0A650EJF5_9BACT</name>
<dbReference type="PANTHER" id="PTHR43167">
    <property type="entry name" value="PUTATIVE (AFU_ORTHOLOGUE AFUA_6G01830)-RELATED"/>
    <property type="match status" value="1"/>
</dbReference>